<reference evidence="2 3" key="1">
    <citation type="journal article" date="2021" name="Elife">
        <title>Chloroplast acquisition without the gene transfer in kleptoplastic sea slugs, Plakobranchus ocellatus.</title>
        <authorList>
            <person name="Maeda T."/>
            <person name="Takahashi S."/>
            <person name="Yoshida T."/>
            <person name="Shimamura S."/>
            <person name="Takaki Y."/>
            <person name="Nagai Y."/>
            <person name="Toyoda A."/>
            <person name="Suzuki Y."/>
            <person name="Arimoto A."/>
            <person name="Ishii H."/>
            <person name="Satoh N."/>
            <person name="Nishiyama T."/>
            <person name="Hasebe M."/>
            <person name="Maruyama T."/>
            <person name="Minagawa J."/>
            <person name="Obokata J."/>
            <person name="Shigenobu S."/>
        </authorList>
    </citation>
    <scope>NUCLEOTIDE SEQUENCE [LARGE SCALE GENOMIC DNA]</scope>
</reference>
<accession>A0AAV4DAA9</accession>
<evidence type="ECO:0000313" key="2">
    <source>
        <dbReference type="EMBL" id="GFO41169.1"/>
    </source>
</evidence>
<name>A0AAV4DAA9_9GAST</name>
<proteinExistence type="predicted"/>
<dbReference type="AlphaFoldDB" id="A0AAV4DAA9"/>
<evidence type="ECO:0000313" key="3">
    <source>
        <dbReference type="Proteomes" id="UP000735302"/>
    </source>
</evidence>
<evidence type="ECO:0000256" key="1">
    <source>
        <dbReference type="SAM" id="MobiDB-lite"/>
    </source>
</evidence>
<keyword evidence="2" id="KW-0808">Transferase</keyword>
<keyword evidence="2" id="KW-0418">Kinase</keyword>
<dbReference type="EMBL" id="BLXT01007673">
    <property type="protein sequence ID" value="GFO41169.1"/>
    <property type="molecule type" value="Genomic_DNA"/>
</dbReference>
<feature type="region of interest" description="Disordered" evidence="1">
    <location>
        <begin position="122"/>
        <end position="153"/>
    </location>
</feature>
<protein>
    <submittedName>
        <fullName evidence="2">Ribosomal protein s6 kinase</fullName>
    </submittedName>
</protein>
<keyword evidence="3" id="KW-1185">Reference proteome</keyword>
<dbReference type="Proteomes" id="UP000735302">
    <property type="component" value="Unassembled WGS sequence"/>
</dbReference>
<comment type="caution">
    <text evidence="2">The sequence shown here is derived from an EMBL/GenBank/DDBJ whole genome shotgun (WGS) entry which is preliminary data.</text>
</comment>
<dbReference type="GO" id="GO:0016301">
    <property type="term" value="F:kinase activity"/>
    <property type="evidence" value="ECO:0007669"/>
    <property type="project" value="UniProtKB-KW"/>
</dbReference>
<organism evidence="2 3">
    <name type="scientific">Plakobranchus ocellatus</name>
    <dbReference type="NCBI Taxonomy" id="259542"/>
    <lineage>
        <taxon>Eukaryota</taxon>
        <taxon>Metazoa</taxon>
        <taxon>Spiralia</taxon>
        <taxon>Lophotrochozoa</taxon>
        <taxon>Mollusca</taxon>
        <taxon>Gastropoda</taxon>
        <taxon>Heterobranchia</taxon>
        <taxon>Euthyneura</taxon>
        <taxon>Panpulmonata</taxon>
        <taxon>Sacoglossa</taxon>
        <taxon>Placobranchoidea</taxon>
        <taxon>Plakobranchidae</taxon>
        <taxon>Plakobranchus</taxon>
    </lineage>
</organism>
<sequence length="153" mass="15919">MALTTKGMPYYVSDRLCLLLNNGLEGFYQANAAAANDIAAAQQGGAGAVGSPGIPGSTAGPTPTTVVASSRGVNGYEVPDMEEMDTTSGGATASAAIPTSNVGHHHHNQQQAHRSHITPSAILPIANPSGRQQQRRRVYPGTQNRPAHLQRLI</sequence>
<gene>
    <name evidence="2" type="ORF">PoB_006767400</name>
</gene>